<dbReference type="InterPro" id="IPR003661">
    <property type="entry name" value="HisK_dim/P_dom"/>
</dbReference>
<keyword evidence="3" id="KW-0597">Phosphoprotein</keyword>
<dbReference type="EMBL" id="JAVMIP010000011">
    <property type="protein sequence ID" value="MDS3861331.1"/>
    <property type="molecule type" value="Genomic_DNA"/>
</dbReference>
<dbReference type="Gene3D" id="1.10.287.130">
    <property type="match status" value="1"/>
</dbReference>
<dbReference type="GO" id="GO:0000155">
    <property type="term" value="F:phosphorelay sensor kinase activity"/>
    <property type="evidence" value="ECO:0007669"/>
    <property type="project" value="InterPro"/>
</dbReference>
<dbReference type="Proteomes" id="UP001268256">
    <property type="component" value="Unassembled WGS sequence"/>
</dbReference>
<evidence type="ECO:0000313" key="7">
    <source>
        <dbReference type="EMBL" id="MDS3861331.1"/>
    </source>
</evidence>
<dbReference type="PANTHER" id="PTHR43547:SF2">
    <property type="entry name" value="HYBRID SIGNAL TRANSDUCTION HISTIDINE KINASE C"/>
    <property type="match status" value="1"/>
</dbReference>
<keyword evidence="4 7" id="KW-0808">Transferase</keyword>
<reference evidence="8" key="1">
    <citation type="submission" date="2023-07" db="EMBL/GenBank/DDBJ databases">
        <authorList>
            <person name="Luz R."/>
            <person name="Cordeiro R."/>
            <person name="Fonseca A."/>
            <person name="Goncalves V."/>
        </authorList>
    </citation>
    <scope>NUCLEOTIDE SEQUENCE [LARGE SCALE GENOMIC DNA]</scope>
    <source>
        <strain evidence="8">BACA0444</strain>
    </source>
</reference>
<evidence type="ECO:0000313" key="8">
    <source>
        <dbReference type="Proteomes" id="UP001268256"/>
    </source>
</evidence>
<sequence>MTRITLGAFLKLVPTYRASMGVADWLGHWSADQTREGAVMLLDHLGCPQAVVNGWAIAAQVQVDPKLKSKTLDCEQFQAWALPMITVRADLAVEEWLETPTLPDLVALVGLNGQYLGLLDLGALVRYCLFAEVSWQGGDGSEIPPELLRAWEALAWPVLIQTGEGEAIWQNSAWQTQLGPGGIALNVDRQGSRPGLNLNATYGSRWQFYPLPLSSHHGILASTHILKTQPELLPALCLTGLGQSLVNSLEIATAASVTLWLVLGLEIPHLEPWTEELNANLTALRQRYQYQQKFLSALNHELKNPVTSLLSLTQLLLQSDPEHGELRQQDCLALMERASRQLSFLLNQWLELTEAAQGNVDLTWEPLALRLLVHQAQEWLIQQLPSFGGGLTAAELGQRFEHFHIEIPPGLTHLSGDRLRLRQSCGYLLMVLAGLGQGNLDSPQGEDWGCRVKQWPGWQELQFWQTGRGIPITEQCHLLDAMPEAGTSGAGVGLGIILSRQFIRLHGGELSFWAKDGAAGAGLEFSLLFPVNLEHQGQLILLYGHDPAWLRQLSDYWAGLGYATAIARQDLELLDKSRQLRPQAIVLEPQLYQSGGQHLFLASLRNLLTAMAETAKIPLISWSQGSVPEPHPGVYLLTEPEDLSGLAALINQLATVKFPSSSPPLTPVKSLPVKTSAPTTVLTVLRLGATHAFTPQLHRFLEATDLEQGQLLAEIWQPDILLWDLPLPTGLNELTTLPDYPLLSRLPLVTLDEQITRQAYQIPGVAVYPCLDVALLGQVIERAWRHSII</sequence>
<evidence type="ECO:0000256" key="5">
    <source>
        <dbReference type="ARBA" id="ARBA00023012"/>
    </source>
</evidence>
<name>A0AAE4FSJ4_9CYAN</name>
<keyword evidence="5" id="KW-0902">Two-component regulatory system</keyword>
<evidence type="ECO:0000256" key="1">
    <source>
        <dbReference type="ARBA" id="ARBA00000085"/>
    </source>
</evidence>
<proteinExistence type="predicted"/>
<evidence type="ECO:0000256" key="2">
    <source>
        <dbReference type="ARBA" id="ARBA00012438"/>
    </source>
</evidence>
<dbReference type="Pfam" id="PF00512">
    <property type="entry name" value="HisKA"/>
    <property type="match status" value="1"/>
</dbReference>
<dbReference type="AlphaFoldDB" id="A0AAE4FSJ4"/>
<evidence type="ECO:0000259" key="6">
    <source>
        <dbReference type="PROSITE" id="PS50109"/>
    </source>
</evidence>
<keyword evidence="4 7" id="KW-0418">Kinase</keyword>
<dbReference type="PROSITE" id="PS50109">
    <property type="entry name" value="HIS_KIN"/>
    <property type="match status" value="1"/>
</dbReference>
<dbReference type="SUPFAM" id="SSF47384">
    <property type="entry name" value="Homodimeric domain of signal transducing histidine kinase"/>
    <property type="match status" value="1"/>
</dbReference>
<dbReference type="SUPFAM" id="SSF55874">
    <property type="entry name" value="ATPase domain of HSP90 chaperone/DNA topoisomerase II/histidine kinase"/>
    <property type="match status" value="1"/>
</dbReference>
<protein>
    <recommendedName>
        <fullName evidence="2">histidine kinase</fullName>
        <ecNumber evidence="2">2.7.13.3</ecNumber>
    </recommendedName>
</protein>
<comment type="catalytic activity">
    <reaction evidence="1">
        <text>ATP + protein L-histidine = ADP + protein N-phospho-L-histidine.</text>
        <dbReference type="EC" id="2.7.13.3"/>
    </reaction>
</comment>
<dbReference type="InterPro" id="IPR036097">
    <property type="entry name" value="HisK_dim/P_sf"/>
</dbReference>
<evidence type="ECO:0000256" key="3">
    <source>
        <dbReference type="ARBA" id="ARBA00022553"/>
    </source>
</evidence>
<dbReference type="InterPro" id="IPR005467">
    <property type="entry name" value="His_kinase_dom"/>
</dbReference>
<dbReference type="PANTHER" id="PTHR43547">
    <property type="entry name" value="TWO-COMPONENT HISTIDINE KINASE"/>
    <property type="match status" value="1"/>
</dbReference>
<dbReference type="SMART" id="SM00388">
    <property type="entry name" value="HisKA"/>
    <property type="match status" value="1"/>
</dbReference>
<dbReference type="Pfam" id="PF02518">
    <property type="entry name" value="HATPase_c"/>
    <property type="match status" value="1"/>
</dbReference>
<accession>A0AAE4FSJ4</accession>
<dbReference type="InterPro" id="IPR003594">
    <property type="entry name" value="HATPase_dom"/>
</dbReference>
<comment type="caution">
    <text evidence="7">The sequence shown here is derived from an EMBL/GenBank/DDBJ whole genome shotgun (WGS) entry which is preliminary data.</text>
</comment>
<dbReference type="InterPro" id="IPR036890">
    <property type="entry name" value="HATPase_C_sf"/>
</dbReference>
<gene>
    <name evidence="7" type="ORF">RIF25_10980</name>
</gene>
<evidence type="ECO:0000256" key="4">
    <source>
        <dbReference type="ARBA" id="ARBA00022777"/>
    </source>
</evidence>
<dbReference type="EC" id="2.7.13.3" evidence="2"/>
<organism evidence="7 8">
    <name type="scientific">Pseudocalidococcus azoricus BACA0444</name>
    <dbReference type="NCBI Taxonomy" id="2918990"/>
    <lineage>
        <taxon>Bacteria</taxon>
        <taxon>Bacillati</taxon>
        <taxon>Cyanobacteriota</taxon>
        <taxon>Cyanophyceae</taxon>
        <taxon>Acaryochloridales</taxon>
        <taxon>Thermosynechococcaceae</taxon>
        <taxon>Pseudocalidococcus</taxon>
        <taxon>Pseudocalidococcus azoricus</taxon>
    </lineage>
</organism>
<feature type="domain" description="Histidine kinase" evidence="6">
    <location>
        <begin position="297"/>
        <end position="533"/>
    </location>
</feature>
<dbReference type="RefSeq" id="WP_322878576.1">
    <property type="nucleotide sequence ID" value="NZ_JAVMIP010000011.1"/>
</dbReference>
<dbReference type="Gene3D" id="3.30.565.10">
    <property type="entry name" value="Histidine kinase-like ATPase, C-terminal domain"/>
    <property type="match status" value="1"/>
</dbReference>
<keyword evidence="8" id="KW-1185">Reference proteome</keyword>